<name>A0A0A0J4R9_9MICO</name>
<dbReference type="STRING" id="1385520.N802_18420"/>
<keyword evidence="1" id="KW-1133">Transmembrane helix</keyword>
<dbReference type="eggNOG" id="COG1287">
    <property type="taxonomic scope" value="Bacteria"/>
</dbReference>
<keyword evidence="3" id="KW-1185">Reference proteome</keyword>
<sequence length="451" mass="48783">MLPGLVLLMGAVRALQPVSDPDTFWHIAAGGYLWEHWAFSGPDPWSDMSTQPWRLHEWLPQLGMSALYDAAGLPAVAWLLPVGVVAILLSLWWWLRRSTSLLITALLMAVVFVGMSGSLSLRPHLVTFALTVVTSGAWLQTSLDGKSRWWLVPVTWVWACSHGMWFIGPIIGVVVVVGMCLDRRLDLRACLRLVLVPIASVIAACLTPVGPGLLLSPFEVSEYTSYVQEWQSPSIRDVGFAAFVALCGVLVLIWARRGRPVPWVRVLLVGSAVGLALLYARTVPVGMAILAPVAALEIQKATPLLREKVSRREVGLTLGAALAGLTLAGALVPSTSAKPGAGANDLDSQLSTLPAGTTVCNDYVLGGWLIWKHPNIRPAVDGRTEIYGLDYFKAYLKFQSGSPGWEEYVGRVGCSFALLAQTDAPAAGLVHQQGWSVVRAGERYVLLRAPN</sequence>
<evidence type="ECO:0008006" key="4">
    <source>
        <dbReference type="Google" id="ProtNLM"/>
    </source>
</evidence>
<evidence type="ECO:0000313" key="2">
    <source>
        <dbReference type="EMBL" id="KGN32340.1"/>
    </source>
</evidence>
<feature type="transmembrane region" description="Helical" evidence="1">
    <location>
        <begin position="101"/>
        <end position="121"/>
    </location>
</feature>
<evidence type="ECO:0000256" key="1">
    <source>
        <dbReference type="SAM" id="Phobius"/>
    </source>
</evidence>
<proteinExistence type="predicted"/>
<dbReference type="Proteomes" id="UP000030002">
    <property type="component" value="Unassembled WGS sequence"/>
</dbReference>
<accession>A0A0A0J4R9</accession>
<gene>
    <name evidence="2" type="ORF">N802_18420</name>
</gene>
<feature type="transmembrane region" description="Helical" evidence="1">
    <location>
        <begin position="267"/>
        <end position="294"/>
    </location>
</feature>
<protein>
    <recommendedName>
        <fullName evidence="4">Glycosyltransferase RgtA/B/C/D-like domain-containing protein</fullName>
    </recommendedName>
</protein>
<feature type="transmembrane region" description="Helical" evidence="1">
    <location>
        <begin position="75"/>
        <end position="94"/>
    </location>
</feature>
<feature type="transmembrane region" description="Helical" evidence="1">
    <location>
        <begin position="193"/>
        <end position="218"/>
    </location>
</feature>
<reference evidence="2 3" key="1">
    <citation type="submission" date="2013-08" db="EMBL/GenBank/DDBJ databases">
        <title>The genome sequence of Knoellia sinensis.</title>
        <authorList>
            <person name="Zhu W."/>
            <person name="Wang G."/>
        </authorList>
    </citation>
    <scope>NUCLEOTIDE SEQUENCE [LARGE SCALE GENOMIC DNA]</scope>
    <source>
        <strain evidence="2 3">KCTC 19936</strain>
    </source>
</reference>
<evidence type="ECO:0000313" key="3">
    <source>
        <dbReference type="Proteomes" id="UP000030002"/>
    </source>
</evidence>
<dbReference type="EMBL" id="AVPJ01000007">
    <property type="protein sequence ID" value="KGN32340.1"/>
    <property type="molecule type" value="Genomic_DNA"/>
</dbReference>
<comment type="caution">
    <text evidence="2">The sequence shown here is derived from an EMBL/GenBank/DDBJ whole genome shotgun (WGS) entry which is preliminary data.</text>
</comment>
<keyword evidence="1" id="KW-0812">Transmembrane</keyword>
<dbReference type="OrthoDB" id="3463714at2"/>
<feature type="transmembrane region" description="Helical" evidence="1">
    <location>
        <begin position="156"/>
        <end position="181"/>
    </location>
</feature>
<organism evidence="2 3">
    <name type="scientific">Knoellia sinensis KCTC 19936</name>
    <dbReference type="NCBI Taxonomy" id="1385520"/>
    <lineage>
        <taxon>Bacteria</taxon>
        <taxon>Bacillati</taxon>
        <taxon>Actinomycetota</taxon>
        <taxon>Actinomycetes</taxon>
        <taxon>Micrococcales</taxon>
        <taxon>Intrasporangiaceae</taxon>
        <taxon>Knoellia</taxon>
    </lineage>
</organism>
<keyword evidence="1" id="KW-0472">Membrane</keyword>
<dbReference type="RefSeq" id="WP_035916066.1">
    <property type="nucleotide sequence ID" value="NZ_AVPJ01000007.1"/>
</dbReference>
<dbReference type="AlphaFoldDB" id="A0A0A0J4R9"/>
<feature type="transmembrane region" description="Helical" evidence="1">
    <location>
        <begin position="238"/>
        <end position="255"/>
    </location>
</feature>